<proteinExistence type="inferred from homology"/>
<dbReference type="InterPro" id="IPR005770">
    <property type="entry name" value="PhnD"/>
</dbReference>
<dbReference type="Gene3D" id="1.20.58.90">
    <property type="match status" value="1"/>
</dbReference>
<comment type="caution">
    <text evidence="4">The sequence shown here is derived from an EMBL/GenBank/DDBJ whole genome shotgun (WGS) entry which is preliminary data.</text>
</comment>
<feature type="chain" id="PRO_5046312778" evidence="3">
    <location>
        <begin position="18"/>
        <end position="343"/>
    </location>
</feature>
<keyword evidence="2 3" id="KW-0732">Signal</keyword>
<evidence type="ECO:0000256" key="2">
    <source>
        <dbReference type="ARBA" id="ARBA00022729"/>
    </source>
</evidence>
<dbReference type="EMBL" id="JAQOSQ010000004">
    <property type="protein sequence ID" value="MDJ1182799.1"/>
    <property type="molecule type" value="Genomic_DNA"/>
</dbReference>
<organism evidence="4 5">
    <name type="scientific">Roseofilum casamattae BLCC-M143</name>
    <dbReference type="NCBI Taxonomy" id="3022442"/>
    <lineage>
        <taxon>Bacteria</taxon>
        <taxon>Bacillati</taxon>
        <taxon>Cyanobacteriota</taxon>
        <taxon>Cyanophyceae</taxon>
        <taxon>Desertifilales</taxon>
        <taxon>Desertifilaceae</taxon>
        <taxon>Roseofilum</taxon>
        <taxon>Roseofilum casamattae</taxon>
    </lineage>
</organism>
<dbReference type="NCBIfam" id="TIGR01098">
    <property type="entry name" value="3A0109s03R"/>
    <property type="match status" value="1"/>
</dbReference>
<comment type="similarity">
    <text evidence="1">Belongs to the phosphate/phosphite/phosphonate binding protein family.</text>
</comment>
<protein>
    <submittedName>
        <fullName evidence="4">Phosphate/phosphite/phosphonate ABC transporter substrate-binding protein</fullName>
    </submittedName>
</protein>
<feature type="signal peptide" evidence="3">
    <location>
        <begin position="1"/>
        <end position="17"/>
    </location>
</feature>
<dbReference type="SUPFAM" id="SSF53850">
    <property type="entry name" value="Periplasmic binding protein-like II"/>
    <property type="match status" value="1"/>
</dbReference>
<gene>
    <name evidence="4" type="primary">phnD</name>
    <name evidence="4" type="ORF">PMH09_06280</name>
</gene>
<dbReference type="PANTHER" id="PTHR35841">
    <property type="entry name" value="PHOSPHONATES-BINDING PERIPLASMIC PROTEIN"/>
    <property type="match status" value="1"/>
</dbReference>
<dbReference type="Proteomes" id="UP001232992">
    <property type="component" value="Unassembled WGS sequence"/>
</dbReference>
<evidence type="ECO:0000313" key="5">
    <source>
        <dbReference type="Proteomes" id="UP001232992"/>
    </source>
</evidence>
<dbReference type="PANTHER" id="PTHR35841:SF1">
    <property type="entry name" value="PHOSPHONATES-BINDING PERIPLASMIC PROTEIN"/>
    <property type="match status" value="1"/>
</dbReference>
<sequence length="343" mass="38254">MLSLFLVLATAALPLLGCSESKSNDSAEVTSEITRSESEGACAPEIEQMTFGILAAESEGTLEEQWKPFLAKMGEAIDRQVLPFYADYSGLIAAMGDGEIQIAWYGGKAYIEAADSSQAEAFAQTVSHEGYLGYYSHLIMHKDHPLLPEIDLENGDGDRIVLEAADGLDFAFNDRKSTSGFLVPIYYLFIQNNLEPSNTFKSVEFSGSHEDTALAVADRDIDVATNNSEALERLKVSHPQAYEQLQVIWTSPIIPGDPIAYRQDLPDCLKEEIQEFFYTFTDRDILEPLVWSGFDPASDRTWNTIRELEIAKEIESVKQDDSLNESDKSATLEILQQRLRQLQ</sequence>
<keyword evidence="5" id="KW-1185">Reference proteome</keyword>
<evidence type="ECO:0000256" key="1">
    <source>
        <dbReference type="ARBA" id="ARBA00007162"/>
    </source>
</evidence>
<name>A0ABT7BUD9_9CYAN</name>
<evidence type="ECO:0000256" key="3">
    <source>
        <dbReference type="SAM" id="SignalP"/>
    </source>
</evidence>
<dbReference type="Pfam" id="PF12974">
    <property type="entry name" value="Phosphonate-bd"/>
    <property type="match status" value="1"/>
</dbReference>
<reference evidence="4 5" key="1">
    <citation type="submission" date="2023-01" db="EMBL/GenBank/DDBJ databases">
        <title>Novel diversity within Roseofilum (Cyanobacteria; Desertifilaceae) from marine benthic mats with descriptions of four novel species.</title>
        <authorList>
            <person name="Wang Y."/>
            <person name="Berthold D.E."/>
            <person name="Hu J."/>
            <person name="Lefler F.W."/>
            <person name="Laughinghouse H.D. IV."/>
        </authorList>
    </citation>
    <scope>NUCLEOTIDE SEQUENCE [LARGE SCALE GENOMIC DNA]</scope>
    <source>
        <strain evidence="4 5">BLCC-M143</strain>
    </source>
</reference>
<evidence type="ECO:0000313" key="4">
    <source>
        <dbReference type="EMBL" id="MDJ1182799.1"/>
    </source>
</evidence>
<accession>A0ABT7BUD9</accession>
<dbReference type="Gene3D" id="3.40.190.10">
    <property type="entry name" value="Periplasmic binding protein-like II"/>
    <property type="match status" value="2"/>
</dbReference>